<feature type="transmembrane region" description="Helical" evidence="7">
    <location>
        <begin position="175"/>
        <end position="198"/>
    </location>
</feature>
<name>A0A0L0D7F8_THETB</name>
<evidence type="ECO:0000313" key="9">
    <source>
        <dbReference type="Proteomes" id="UP000054408"/>
    </source>
</evidence>
<dbReference type="Proteomes" id="UP000054408">
    <property type="component" value="Unassembled WGS sequence"/>
</dbReference>
<dbReference type="InterPro" id="IPR013657">
    <property type="entry name" value="SCL35B1-4/HUT1"/>
</dbReference>
<dbReference type="PROSITE" id="PS51257">
    <property type="entry name" value="PROKAR_LIPOPROTEIN"/>
    <property type="match status" value="1"/>
</dbReference>
<feature type="transmembrane region" description="Helical" evidence="7">
    <location>
        <begin position="115"/>
        <end position="132"/>
    </location>
</feature>
<evidence type="ECO:0000256" key="5">
    <source>
        <dbReference type="ARBA" id="ARBA00022989"/>
    </source>
</evidence>
<dbReference type="PANTHER" id="PTHR10778:SF4">
    <property type="entry name" value="NUCLEOTIDE SUGAR TRANSPORTER SLC35B4"/>
    <property type="match status" value="1"/>
</dbReference>
<accession>A0A0L0D7F8</accession>
<dbReference type="OMA" id="NPFTGWH"/>
<comment type="subcellular location">
    <subcellularLocation>
        <location evidence="1">Endomembrane system</location>
        <topology evidence="1">Multi-pass membrane protein</topology>
    </subcellularLocation>
</comment>
<evidence type="ECO:0000256" key="3">
    <source>
        <dbReference type="ARBA" id="ARBA00022597"/>
    </source>
</evidence>
<dbReference type="GO" id="GO:0005789">
    <property type="term" value="C:endoplasmic reticulum membrane"/>
    <property type="evidence" value="ECO:0007669"/>
    <property type="project" value="TreeGrafter"/>
</dbReference>
<protein>
    <submittedName>
        <fullName evidence="8">UDP-xylose and UDP-N-acetylglucosamine transporter</fullName>
    </submittedName>
</protein>
<dbReference type="GO" id="GO:0005462">
    <property type="term" value="F:UDP-N-acetylglucosamine transmembrane transporter activity"/>
    <property type="evidence" value="ECO:0007669"/>
    <property type="project" value="TreeGrafter"/>
</dbReference>
<gene>
    <name evidence="8" type="ORF">AMSG_03661</name>
</gene>
<dbReference type="RefSeq" id="XP_013759576.1">
    <property type="nucleotide sequence ID" value="XM_013904122.1"/>
</dbReference>
<dbReference type="Pfam" id="PF08449">
    <property type="entry name" value="UAA"/>
    <property type="match status" value="1"/>
</dbReference>
<feature type="transmembrane region" description="Helical" evidence="7">
    <location>
        <begin position="85"/>
        <end position="103"/>
    </location>
</feature>
<organism evidence="8 9">
    <name type="scientific">Thecamonas trahens ATCC 50062</name>
    <dbReference type="NCBI Taxonomy" id="461836"/>
    <lineage>
        <taxon>Eukaryota</taxon>
        <taxon>Apusozoa</taxon>
        <taxon>Apusomonadida</taxon>
        <taxon>Apusomonadidae</taxon>
        <taxon>Thecamonas</taxon>
    </lineage>
</organism>
<dbReference type="GO" id="GO:0000139">
    <property type="term" value="C:Golgi membrane"/>
    <property type="evidence" value="ECO:0007669"/>
    <property type="project" value="TreeGrafter"/>
</dbReference>
<feature type="transmembrane region" description="Helical" evidence="7">
    <location>
        <begin position="6"/>
        <end position="29"/>
    </location>
</feature>
<feature type="transmembrane region" description="Helical" evidence="7">
    <location>
        <begin position="254"/>
        <end position="277"/>
    </location>
</feature>
<keyword evidence="6 7" id="KW-0472">Membrane</keyword>
<keyword evidence="9" id="KW-1185">Reference proteome</keyword>
<evidence type="ECO:0000313" key="8">
    <source>
        <dbReference type="EMBL" id="KNC47233.1"/>
    </source>
</evidence>
<reference evidence="8 9" key="1">
    <citation type="submission" date="2010-05" db="EMBL/GenBank/DDBJ databases">
        <title>The Genome Sequence of Thecamonas trahens ATCC 50062.</title>
        <authorList>
            <consortium name="The Broad Institute Genome Sequencing Platform"/>
            <person name="Russ C."/>
            <person name="Cuomo C."/>
            <person name="Shea T."/>
            <person name="Young S.K."/>
            <person name="Zeng Q."/>
            <person name="Koehrsen M."/>
            <person name="Haas B."/>
            <person name="Borodovsky M."/>
            <person name="Guigo R."/>
            <person name="Alvarado L."/>
            <person name="Berlin A."/>
            <person name="Bochicchio J."/>
            <person name="Borenstein D."/>
            <person name="Chapman S."/>
            <person name="Chen Z."/>
            <person name="Freedman E."/>
            <person name="Gellesch M."/>
            <person name="Goldberg J."/>
            <person name="Griggs A."/>
            <person name="Gujja S."/>
            <person name="Heilman E."/>
            <person name="Heiman D."/>
            <person name="Hepburn T."/>
            <person name="Howarth C."/>
            <person name="Jen D."/>
            <person name="Larson L."/>
            <person name="Mehta T."/>
            <person name="Park D."/>
            <person name="Pearson M."/>
            <person name="Roberts A."/>
            <person name="Saif S."/>
            <person name="Shenoy N."/>
            <person name="Sisk P."/>
            <person name="Stolte C."/>
            <person name="Sykes S."/>
            <person name="Thomson T."/>
            <person name="Walk T."/>
            <person name="White J."/>
            <person name="Yandava C."/>
            <person name="Burger G."/>
            <person name="Gray M.W."/>
            <person name="Holland P.W.H."/>
            <person name="King N."/>
            <person name="Lang F.B.F."/>
            <person name="Roger A.J."/>
            <person name="Ruiz-Trillo I."/>
            <person name="Lander E."/>
            <person name="Nusbaum C."/>
        </authorList>
    </citation>
    <scope>NUCLEOTIDE SEQUENCE [LARGE SCALE GENOMIC DNA]</scope>
    <source>
        <strain evidence="8 9">ATCC 50062</strain>
    </source>
</reference>
<dbReference type="GeneID" id="25563246"/>
<dbReference type="eggNOG" id="KOG1583">
    <property type="taxonomic scope" value="Eukaryota"/>
</dbReference>
<evidence type="ECO:0000256" key="1">
    <source>
        <dbReference type="ARBA" id="ARBA00004127"/>
    </source>
</evidence>
<keyword evidence="3" id="KW-0762">Sugar transport</keyword>
<evidence type="ECO:0000256" key="4">
    <source>
        <dbReference type="ARBA" id="ARBA00022692"/>
    </source>
</evidence>
<feature type="transmembrane region" description="Helical" evidence="7">
    <location>
        <begin position="141"/>
        <end position="160"/>
    </location>
</feature>
<keyword evidence="2" id="KW-0813">Transport</keyword>
<dbReference type="EMBL" id="GL349446">
    <property type="protein sequence ID" value="KNC47233.1"/>
    <property type="molecule type" value="Genomic_DNA"/>
</dbReference>
<keyword evidence="4 7" id="KW-0812">Transmembrane</keyword>
<dbReference type="AlphaFoldDB" id="A0A0L0D7F8"/>
<feature type="transmembrane region" description="Helical" evidence="7">
    <location>
        <begin position="219"/>
        <end position="242"/>
    </location>
</feature>
<proteinExistence type="predicted"/>
<evidence type="ECO:0000256" key="2">
    <source>
        <dbReference type="ARBA" id="ARBA00022448"/>
    </source>
</evidence>
<sequence length="346" mass="37083">MDDHAKYVATGIALVFLGCCSNVITFEYLMREVPTCGNLLTVAQFTFIAAEGALVHTRWPGSAAADGPGMAYVPWLKANAIPLRAYLLMVVLFFAMSVINNLATGFDISVPLHMIFRSGSLIASMTLGYIILGKRYSLQQVAGVLLVSGGIFTVTYATALSKNGGKPSEGKPIDFATWLIGIGMLSLAILLSALLGLLQEKTYAVYGRSHTRETMFLTHALSLPGFALVARDIAAHAAIFSASAPFDALPGVPALWAALAANILLQYVCIRGVYLVVGYSTALTTTLVITLRKFASLLISIWLFSNPFTFVHWAGTLALFTGSLLYSLAPRQASPPPSHEPKSKDE</sequence>
<evidence type="ECO:0000256" key="7">
    <source>
        <dbReference type="SAM" id="Phobius"/>
    </source>
</evidence>
<dbReference type="STRING" id="461836.A0A0L0D7F8"/>
<dbReference type="PANTHER" id="PTHR10778">
    <property type="entry name" value="SOLUTE CARRIER FAMILY 35 MEMBER B"/>
    <property type="match status" value="1"/>
</dbReference>
<dbReference type="GO" id="GO:0005464">
    <property type="term" value="F:UDP-xylose transmembrane transporter activity"/>
    <property type="evidence" value="ECO:0007669"/>
    <property type="project" value="TreeGrafter"/>
</dbReference>
<keyword evidence="5 7" id="KW-1133">Transmembrane helix</keyword>
<dbReference type="OrthoDB" id="999962at2759"/>
<evidence type="ECO:0000256" key="6">
    <source>
        <dbReference type="ARBA" id="ARBA00023136"/>
    </source>
</evidence>